<evidence type="ECO:0000313" key="3">
    <source>
        <dbReference type="EMBL" id="MBM2354755.1"/>
    </source>
</evidence>
<evidence type="ECO:0000259" key="2">
    <source>
        <dbReference type="Pfam" id="PF13193"/>
    </source>
</evidence>
<protein>
    <submittedName>
        <fullName evidence="3">Acyl--CoA ligase</fullName>
    </submittedName>
</protein>
<dbReference type="Pfam" id="PF13193">
    <property type="entry name" value="AMP-binding_C"/>
    <property type="match status" value="1"/>
</dbReference>
<dbReference type="PROSITE" id="PS00455">
    <property type="entry name" value="AMP_BINDING"/>
    <property type="match status" value="1"/>
</dbReference>
<proteinExistence type="predicted"/>
<dbReference type="Pfam" id="PF00501">
    <property type="entry name" value="AMP-binding"/>
    <property type="match status" value="1"/>
</dbReference>
<name>A0A9Q2NM86_9RHOB</name>
<comment type="caution">
    <text evidence="3">The sequence shown here is derived from an EMBL/GenBank/DDBJ whole genome shotgun (WGS) entry which is preliminary data.</text>
</comment>
<accession>A0A9Q2NM86</accession>
<sequence length="531" mass="57116">MQDWPSRITDLITLETHFGREGLKCFADRPANLNQMLQQAVTRNGQGEAVVCDDVRLTYDAFHAQVRMVAAGMAAHGVQQGDRVALVLGNAPEFLIVLMATLHLGAIAVPINVREGTPELAHILNDCGAVLVVHDTDVAAKLPAADAVPQVRHRFCVGGAVEGAQDYAALSITGEQTDAAPVDPEDTAVILYTSGTTGQPKGAMLAHLNIIHSTMHFEICMELGTQERSLLAVPASHVTGLVATLFTMLRTAGCSVILRAFKADTFLDLAAREKVTQTLMVPAMYNLFLLRCNVADHDLSQWRIGGYGGAPMAHSTIAELAEKLPNLALVNAYGATEVSSPATIMPLGQGHIRADSVGHAVPCAEIRIVDETGHDVATGEHGELWIKGPMVVPGYWNNPEKTAAEFHDGFWKSGDVGSRDASGFIQLHDRRKDMIIRGGYNIYSAEVENALTAHPAVIECAAIGRPDPVLGEKMQVFVHSTDPTLDAETIKAFCATRLADYKTPDFVTFSAEPLPRNANGKIVKKALRDMV</sequence>
<evidence type="ECO:0000259" key="1">
    <source>
        <dbReference type="Pfam" id="PF00501"/>
    </source>
</evidence>
<dbReference type="InterPro" id="IPR000873">
    <property type="entry name" value="AMP-dep_synth/lig_dom"/>
</dbReference>
<dbReference type="SUPFAM" id="SSF56801">
    <property type="entry name" value="Acetyl-CoA synthetase-like"/>
    <property type="match status" value="1"/>
</dbReference>
<dbReference type="InterPro" id="IPR045851">
    <property type="entry name" value="AMP-bd_C_sf"/>
</dbReference>
<organism evidence="3 4">
    <name type="scientific">Pseudosulfitobacter pseudonitzschiae</name>
    <dbReference type="NCBI Taxonomy" id="1402135"/>
    <lineage>
        <taxon>Bacteria</taxon>
        <taxon>Pseudomonadati</taxon>
        <taxon>Pseudomonadota</taxon>
        <taxon>Alphaproteobacteria</taxon>
        <taxon>Rhodobacterales</taxon>
        <taxon>Roseobacteraceae</taxon>
        <taxon>Pseudosulfitobacter</taxon>
    </lineage>
</organism>
<dbReference type="GO" id="GO:0016878">
    <property type="term" value="F:acid-thiol ligase activity"/>
    <property type="evidence" value="ECO:0007669"/>
    <property type="project" value="UniProtKB-ARBA"/>
</dbReference>
<dbReference type="PANTHER" id="PTHR43767:SF1">
    <property type="entry name" value="NONRIBOSOMAL PEPTIDE SYNTHASE PES1 (EUROFUNG)-RELATED"/>
    <property type="match status" value="1"/>
</dbReference>
<evidence type="ECO:0000313" key="4">
    <source>
        <dbReference type="Proteomes" id="UP000809337"/>
    </source>
</evidence>
<dbReference type="EMBL" id="JAFBWN010000004">
    <property type="protein sequence ID" value="MBM2354755.1"/>
    <property type="molecule type" value="Genomic_DNA"/>
</dbReference>
<reference evidence="3" key="1">
    <citation type="submission" date="2021-01" db="EMBL/GenBank/DDBJ databases">
        <title>Diatom-associated Roseobacters Show Island Model of Population Structure.</title>
        <authorList>
            <person name="Qu L."/>
            <person name="Feng X."/>
            <person name="Chen Y."/>
            <person name="Li L."/>
            <person name="Wang X."/>
            <person name="Hu Z."/>
            <person name="Wang H."/>
            <person name="Luo H."/>
        </authorList>
    </citation>
    <scope>NUCLEOTIDE SEQUENCE</scope>
    <source>
        <strain evidence="3">SM26-45</strain>
    </source>
</reference>
<keyword evidence="3" id="KW-0436">Ligase</keyword>
<dbReference type="InterPro" id="IPR025110">
    <property type="entry name" value="AMP-bd_C"/>
</dbReference>
<dbReference type="InterPro" id="IPR020845">
    <property type="entry name" value="AMP-binding_CS"/>
</dbReference>
<dbReference type="InterPro" id="IPR050237">
    <property type="entry name" value="ATP-dep_AMP-bd_enzyme"/>
</dbReference>
<feature type="domain" description="AMP-dependent synthetase/ligase" evidence="1">
    <location>
        <begin position="38"/>
        <end position="396"/>
    </location>
</feature>
<dbReference type="Proteomes" id="UP000809337">
    <property type="component" value="Unassembled WGS sequence"/>
</dbReference>
<dbReference type="Gene3D" id="3.30.300.30">
    <property type="match status" value="1"/>
</dbReference>
<dbReference type="Gene3D" id="3.40.50.12780">
    <property type="entry name" value="N-terminal domain of ligase-like"/>
    <property type="match status" value="1"/>
</dbReference>
<feature type="domain" description="AMP-binding enzyme C-terminal" evidence="2">
    <location>
        <begin position="446"/>
        <end position="521"/>
    </location>
</feature>
<dbReference type="PANTHER" id="PTHR43767">
    <property type="entry name" value="LONG-CHAIN-FATTY-ACID--COA LIGASE"/>
    <property type="match status" value="1"/>
</dbReference>
<dbReference type="AlphaFoldDB" id="A0A9Q2NM86"/>
<dbReference type="InterPro" id="IPR042099">
    <property type="entry name" value="ANL_N_sf"/>
</dbReference>
<gene>
    <name evidence="3" type="ORF">JQX14_09405</name>
</gene>
<dbReference type="RefSeq" id="WP_231033759.1">
    <property type="nucleotide sequence ID" value="NZ_JAJNGX010000004.1"/>
</dbReference>